<comment type="caution">
    <text evidence="1">The sequence shown here is derived from an EMBL/GenBank/DDBJ whole genome shotgun (WGS) entry which is preliminary data.</text>
</comment>
<accession>A0ABS8V4K3</accession>
<name>A0ABS8V4K3_DATST</name>
<evidence type="ECO:0000313" key="1">
    <source>
        <dbReference type="EMBL" id="MCD9641079.1"/>
    </source>
</evidence>
<dbReference type="Proteomes" id="UP000823775">
    <property type="component" value="Unassembled WGS sequence"/>
</dbReference>
<protein>
    <submittedName>
        <fullName evidence="1">Uncharacterized protein</fullName>
    </submittedName>
</protein>
<evidence type="ECO:0000313" key="2">
    <source>
        <dbReference type="Proteomes" id="UP000823775"/>
    </source>
</evidence>
<proteinExistence type="predicted"/>
<keyword evidence="2" id="KW-1185">Reference proteome</keyword>
<dbReference type="EMBL" id="JACEIK010003270">
    <property type="protein sequence ID" value="MCD9641079.1"/>
    <property type="molecule type" value="Genomic_DNA"/>
</dbReference>
<sequence length="52" mass="5965">WGILLQRDRHHGRRAAIMDRDSNRRIRFGGDLSAITVHCSRNMTIAVDFGSQ</sequence>
<feature type="non-terminal residue" evidence="1">
    <location>
        <position position="1"/>
    </location>
</feature>
<reference evidence="1 2" key="1">
    <citation type="journal article" date="2021" name="BMC Genomics">
        <title>Datura genome reveals duplications of psychoactive alkaloid biosynthetic genes and high mutation rate following tissue culture.</title>
        <authorList>
            <person name="Rajewski A."/>
            <person name="Carter-House D."/>
            <person name="Stajich J."/>
            <person name="Litt A."/>
        </authorList>
    </citation>
    <scope>NUCLEOTIDE SEQUENCE [LARGE SCALE GENOMIC DNA]</scope>
    <source>
        <strain evidence="1">AR-01</strain>
    </source>
</reference>
<organism evidence="1 2">
    <name type="scientific">Datura stramonium</name>
    <name type="common">Jimsonweed</name>
    <name type="synonym">Common thornapple</name>
    <dbReference type="NCBI Taxonomy" id="4076"/>
    <lineage>
        <taxon>Eukaryota</taxon>
        <taxon>Viridiplantae</taxon>
        <taxon>Streptophyta</taxon>
        <taxon>Embryophyta</taxon>
        <taxon>Tracheophyta</taxon>
        <taxon>Spermatophyta</taxon>
        <taxon>Magnoliopsida</taxon>
        <taxon>eudicotyledons</taxon>
        <taxon>Gunneridae</taxon>
        <taxon>Pentapetalae</taxon>
        <taxon>asterids</taxon>
        <taxon>lamiids</taxon>
        <taxon>Solanales</taxon>
        <taxon>Solanaceae</taxon>
        <taxon>Solanoideae</taxon>
        <taxon>Datureae</taxon>
        <taxon>Datura</taxon>
    </lineage>
</organism>
<gene>
    <name evidence="1" type="ORF">HAX54_026951</name>
</gene>